<comment type="caution">
    <text evidence="2">The sequence shown here is derived from an EMBL/GenBank/DDBJ whole genome shotgun (WGS) entry which is preliminary data.</text>
</comment>
<dbReference type="AlphaFoldDB" id="A0A396JJ35"/>
<dbReference type="Proteomes" id="UP000265566">
    <property type="component" value="Chromosome 1"/>
</dbReference>
<dbReference type="Gramene" id="rna1773">
    <property type="protein sequence ID" value="RHN78239.1"/>
    <property type="gene ID" value="gene1773"/>
</dbReference>
<protein>
    <submittedName>
        <fullName evidence="2">Uncharacterized protein</fullName>
    </submittedName>
</protein>
<evidence type="ECO:0000313" key="2">
    <source>
        <dbReference type="EMBL" id="RHN78239.1"/>
    </source>
</evidence>
<feature type="region of interest" description="Disordered" evidence="1">
    <location>
        <begin position="88"/>
        <end position="128"/>
    </location>
</feature>
<evidence type="ECO:0000313" key="3">
    <source>
        <dbReference type="Proteomes" id="UP000265566"/>
    </source>
</evidence>
<feature type="region of interest" description="Disordered" evidence="1">
    <location>
        <begin position="228"/>
        <end position="250"/>
    </location>
</feature>
<feature type="region of interest" description="Disordered" evidence="1">
    <location>
        <begin position="260"/>
        <end position="279"/>
    </location>
</feature>
<proteinExistence type="predicted"/>
<gene>
    <name evidence="2" type="ORF">MtrunA17_Chr1g0163341</name>
</gene>
<sequence length="279" mass="30657">MNLSSEVAEPVDSSLHQIPCSLDGDTTTCRAQDGLVDQPLALHNSFDLLFLEKDVVSGEALPEYLHTLEVPGAVTDLSKDIPAEVALSEAPPKPVAYASEHDRSPVSRGHSSDKQMRQNVGRVSFPNPSSLSFEQGSIDARVVDSDRLKAWVDTPVLTPMPQPITTSYANLTVDKLPSSQILVLASKSSFHSAAALKSVQILSKFWEDEVEKVEDVMEDTLSHDKRLEMEDFPSLSESTKTEKKKKKQVNKVMPFSFNSAEMRTRAEKSTSKAALTNTE</sequence>
<name>A0A396JJ35_MEDTR</name>
<organism evidence="2 3">
    <name type="scientific">Medicago truncatula</name>
    <name type="common">Barrel medic</name>
    <name type="synonym">Medicago tribuloides</name>
    <dbReference type="NCBI Taxonomy" id="3880"/>
    <lineage>
        <taxon>Eukaryota</taxon>
        <taxon>Viridiplantae</taxon>
        <taxon>Streptophyta</taxon>
        <taxon>Embryophyta</taxon>
        <taxon>Tracheophyta</taxon>
        <taxon>Spermatophyta</taxon>
        <taxon>Magnoliopsida</taxon>
        <taxon>eudicotyledons</taxon>
        <taxon>Gunneridae</taxon>
        <taxon>Pentapetalae</taxon>
        <taxon>rosids</taxon>
        <taxon>fabids</taxon>
        <taxon>Fabales</taxon>
        <taxon>Fabaceae</taxon>
        <taxon>Papilionoideae</taxon>
        <taxon>50 kb inversion clade</taxon>
        <taxon>NPAAA clade</taxon>
        <taxon>Hologalegina</taxon>
        <taxon>IRL clade</taxon>
        <taxon>Trifolieae</taxon>
        <taxon>Medicago</taxon>
    </lineage>
</organism>
<dbReference type="EMBL" id="PSQE01000001">
    <property type="protein sequence ID" value="RHN78239.1"/>
    <property type="molecule type" value="Genomic_DNA"/>
</dbReference>
<accession>A0A396JJ35</accession>
<evidence type="ECO:0000256" key="1">
    <source>
        <dbReference type="SAM" id="MobiDB-lite"/>
    </source>
</evidence>
<feature type="compositionally biased region" description="Basic and acidic residues" evidence="1">
    <location>
        <begin position="99"/>
        <end position="116"/>
    </location>
</feature>
<reference evidence="3" key="1">
    <citation type="journal article" date="2018" name="Nat. Plants">
        <title>Whole-genome landscape of Medicago truncatula symbiotic genes.</title>
        <authorList>
            <person name="Pecrix Y."/>
            <person name="Staton S.E."/>
            <person name="Sallet E."/>
            <person name="Lelandais-Briere C."/>
            <person name="Moreau S."/>
            <person name="Carrere S."/>
            <person name="Blein T."/>
            <person name="Jardinaud M.F."/>
            <person name="Latrasse D."/>
            <person name="Zouine M."/>
            <person name="Zahm M."/>
            <person name="Kreplak J."/>
            <person name="Mayjonade B."/>
            <person name="Satge C."/>
            <person name="Perez M."/>
            <person name="Cauet S."/>
            <person name="Marande W."/>
            <person name="Chantry-Darmon C."/>
            <person name="Lopez-Roques C."/>
            <person name="Bouchez O."/>
            <person name="Berard A."/>
            <person name="Debelle F."/>
            <person name="Munos S."/>
            <person name="Bendahmane A."/>
            <person name="Berges H."/>
            <person name="Niebel A."/>
            <person name="Buitink J."/>
            <person name="Frugier F."/>
            <person name="Benhamed M."/>
            <person name="Crespi M."/>
            <person name="Gouzy J."/>
            <person name="Gamas P."/>
        </authorList>
    </citation>
    <scope>NUCLEOTIDE SEQUENCE [LARGE SCALE GENOMIC DNA]</scope>
    <source>
        <strain evidence="3">cv. Jemalong A17</strain>
    </source>
</reference>